<evidence type="ECO:0008006" key="3">
    <source>
        <dbReference type="Google" id="ProtNLM"/>
    </source>
</evidence>
<accession>A0A1Y4ILD8</accession>
<evidence type="ECO:0000313" key="2">
    <source>
        <dbReference type="Proteomes" id="UP000195950"/>
    </source>
</evidence>
<dbReference type="AlphaFoldDB" id="A0A1Y4ILD8"/>
<organism evidence="1 2">
    <name type="scientific">Parabacteroides distasonis</name>
    <dbReference type="NCBI Taxonomy" id="823"/>
    <lineage>
        <taxon>Bacteria</taxon>
        <taxon>Pseudomonadati</taxon>
        <taxon>Bacteroidota</taxon>
        <taxon>Bacteroidia</taxon>
        <taxon>Bacteroidales</taxon>
        <taxon>Tannerellaceae</taxon>
        <taxon>Parabacteroides</taxon>
    </lineage>
</organism>
<evidence type="ECO:0000313" key="1">
    <source>
        <dbReference type="EMBL" id="OUP17672.1"/>
    </source>
</evidence>
<comment type="caution">
    <text evidence="1">The sequence shown here is derived from an EMBL/GenBank/DDBJ whole genome shotgun (WGS) entry which is preliminary data.</text>
</comment>
<dbReference type="PROSITE" id="PS51257">
    <property type="entry name" value="PROKAR_LIPOPROTEIN"/>
    <property type="match status" value="1"/>
</dbReference>
<dbReference type="EMBL" id="NFJX01000012">
    <property type="protein sequence ID" value="OUP17672.1"/>
    <property type="molecule type" value="Genomic_DNA"/>
</dbReference>
<gene>
    <name evidence="1" type="ORF">B5F32_13390</name>
</gene>
<name>A0A1Y4ILD8_PARDI</name>
<dbReference type="Proteomes" id="UP000195950">
    <property type="component" value="Unassembled WGS sequence"/>
</dbReference>
<proteinExistence type="predicted"/>
<protein>
    <recommendedName>
        <fullName evidence="3">Fimbrillin family protein</fullName>
    </recommendedName>
</protein>
<dbReference type="RefSeq" id="WP_087345265.1">
    <property type="nucleotide sequence ID" value="NZ_NFJX01000012.1"/>
</dbReference>
<reference evidence="2" key="1">
    <citation type="submission" date="2017-04" db="EMBL/GenBank/DDBJ databases">
        <title>Function of individual gut microbiota members based on whole genome sequencing of pure cultures obtained from chicken caecum.</title>
        <authorList>
            <person name="Medvecky M."/>
            <person name="Cejkova D."/>
            <person name="Polansky O."/>
            <person name="Karasova D."/>
            <person name="Kubasova T."/>
            <person name="Cizek A."/>
            <person name="Rychlik I."/>
        </authorList>
    </citation>
    <scope>NUCLEOTIDE SEQUENCE [LARGE SCALE GENOMIC DNA]</scope>
    <source>
        <strain evidence="2">An199</strain>
    </source>
</reference>
<sequence length="343" mass="38594">MKISAFIYSGLCGCCLWAAGCSNEVLDADAEARATFFLTTRAAEDSGTPVAITDKQFTRLLLAERMPEHTTVDGKEELHCALSSRYDITGGRYQLEGLFGQWYKFAFVCVPAINKEMGAALFQAQTPGQTPTEHDFNKLMVDYAPVLDYQKNNLKQAQSEDLAVYRKIIDRWIDPVNPSTEDVTLTRVTGELILDMGIPADQFEHPVTSIKLNLVHPVKRFYIRDNTVDDVLTEVEEGAHSFIFEWNLDADDPVAQNTRQVFKIALLPGELKGVTVSVICKDQYQPQSFTLQNDNNAPALIKKNIRTKVLFNGMHSNEFEIRYAGFDDKAEIDVPGDDWNGWH</sequence>